<accession>A0ABN9I8F8</accession>
<dbReference type="EMBL" id="CATWFT010000019">
    <property type="protein sequence ID" value="CAJ0730504.1"/>
    <property type="molecule type" value="Genomic_DNA"/>
</dbReference>
<sequence length="33" mass="3370">MNASNQPVYPANKPSETGKPSGGGRSNNVPKGK</sequence>
<protein>
    <submittedName>
        <fullName evidence="2">Uncharacterized protein</fullName>
    </submittedName>
</protein>
<gene>
    <name evidence="2" type="ORF">R38712_04403</name>
</gene>
<dbReference type="Proteomes" id="UP001189303">
    <property type="component" value="Unassembled WGS sequence"/>
</dbReference>
<proteinExistence type="predicted"/>
<reference evidence="2 3" key="1">
    <citation type="submission" date="2023-07" db="EMBL/GenBank/DDBJ databases">
        <authorList>
            <person name="Peeters C."/>
        </authorList>
    </citation>
    <scope>NUCLEOTIDE SEQUENCE [LARGE SCALE GENOMIC DNA]</scope>
    <source>
        <strain evidence="2 3">R-38712</strain>
    </source>
</reference>
<keyword evidence="3" id="KW-1185">Reference proteome</keyword>
<feature type="region of interest" description="Disordered" evidence="1">
    <location>
        <begin position="1"/>
        <end position="33"/>
    </location>
</feature>
<evidence type="ECO:0000256" key="1">
    <source>
        <dbReference type="SAM" id="MobiDB-lite"/>
    </source>
</evidence>
<comment type="caution">
    <text evidence="2">The sequence shown here is derived from an EMBL/GenBank/DDBJ whole genome shotgun (WGS) entry which is preliminary data.</text>
</comment>
<evidence type="ECO:0000313" key="3">
    <source>
        <dbReference type="Proteomes" id="UP001189303"/>
    </source>
</evidence>
<organism evidence="2 3">
    <name type="scientific">Ralstonia pickettii</name>
    <name type="common">Burkholderia pickettii</name>
    <dbReference type="NCBI Taxonomy" id="329"/>
    <lineage>
        <taxon>Bacteria</taxon>
        <taxon>Pseudomonadati</taxon>
        <taxon>Pseudomonadota</taxon>
        <taxon>Betaproteobacteria</taxon>
        <taxon>Burkholderiales</taxon>
        <taxon>Burkholderiaceae</taxon>
        <taxon>Ralstonia</taxon>
    </lineage>
</organism>
<evidence type="ECO:0000313" key="2">
    <source>
        <dbReference type="EMBL" id="CAJ0730504.1"/>
    </source>
</evidence>
<name>A0ABN9I8F8_RALPI</name>